<dbReference type="EMBL" id="LR134441">
    <property type="protein sequence ID" value="VEH98987.1"/>
    <property type="molecule type" value="Genomic_DNA"/>
</dbReference>
<proteinExistence type="predicted"/>
<reference evidence="3 5" key="2">
    <citation type="submission" date="2018-12" db="EMBL/GenBank/DDBJ databases">
        <authorList>
            <consortium name="Pathogen Informatics"/>
        </authorList>
    </citation>
    <scope>NUCLEOTIDE SEQUENCE [LARGE SCALE GENOMIC DNA]</scope>
    <source>
        <strain evidence="3 5">NCTC13489</strain>
    </source>
</reference>
<feature type="chain" id="PRO_5019509477" description="YtxH domain-containing protein" evidence="1">
    <location>
        <begin position="21"/>
        <end position="97"/>
    </location>
</feature>
<keyword evidence="1" id="KW-0732">Signal</keyword>
<evidence type="ECO:0000313" key="3">
    <source>
        <dbReference type="EMBL" id="VEH98987.1"/>
    </source>
</evidence>
<evidence type="ECO:0000313" key="5">
    <source>
        <dbReference type="Proteomes" id="UP000270036"/>
    </source>
</evidence>
<evidence type="ECO:0008006" key="6">
    <source>
        <dbReference type="Google" id="ProtNLM"/>
    </source>
</evidence>
<organism evidence="3 5">
    <name type="scientific">Kaistella antarctica</name>
    <dbReference type="NCBI Taxonomy" id="266748"/>
    <lineage>
        <taxon>Bacteria</taxon>
        <taxon>Pseudomonadati</taxon>
        <taxon>Bacteroidota</taxon>
        <taxon>Flavobacteriia</taxon>
        <taxon>Flavobacteriales</taxon>
        <taxon>Weeksellaceae</taxon>
        <taxon>Chryseobacterium group</taxon>
        <taxon>Kaistella</taxon>
    </lineage>
</organism>
<sequence>MKTKLLSVAAVILLSIGVSAQEKNTVKQEIKKDAKAVENGVSDGAEWTAKTAKKGVKATKKGVKKGARWTKKAVKNTGKAVDESYKDTKDYLKKETK</sequence>
<dbReference type="RefSeq" id="WP_034719833.1">
    <property type="nucleotide sequence ID" value="NZ_FOIX01000004.1"/>
</dbReference>
<accession>A0A448NQU8</accession>
<evidence type="ECO:0000313" key="4">
    <source>
        <dbReference type="Proteomes" id="UP000028349"/>
    </source>
</evidence>
<evidence type="ECO:0000313" key="2">
    <source>
        <dbReference type="EMBL" id="KEY19050.1"/>
    </source>
</evidence>
<dbReference type="EMBL" id="JPEP01000002">
    <property type="protein sequence ID" value="KEY19050.1"/>
    <property type="molecule type" value="Genomic_DNA"/>
</dbReference>
<dbReference type="Proteomes" id="UP000028349">
    <property type="component" value="Unassembled WGS sequence"/>
</dbReference>
<feature type="signal peptide" evidence="1">
    <location>
        <begin position="1"/>
        <end position="20"/>
    </location>
</feature>
<evidence type="ECO:0000256" key="1">
    <source>
        <dbReference type="SAM" id="SignalP"/>
    </source>
</evidence>
<reference evidence="2 4" key="1">
    <citation type="submission" date="2014-07" db="EMBL/GenBank/DDBJ databases">
        <authorList>
            <person name="Pisani N.G."/>
            <person name="Newman J.D."/>
        </authorList>
    </citation>
    <scope>NUCLEOTIDE SEQUENCE [LARGE SCALE GENOMIC DNA]</scope>
    <source>
        <strain evidence="2 4">LMG 24720</strain>
    </source>
</reference>
<name>A0A448NQU8_9FLAO</name>
<keyword evidence="4" id="KW-1185">Reference proteome</keyword>
<dbReference type="STRING" id="266748.HY04_11470"/>
<protein>
    <recommendedName>
        <fullName evidence="6">YtxH domain-containing protein</fullName>
    </recommendedName>
</protein>
<gene>
    <name evidence="2" type="ORF">HY04_11470</name>
    <name evidence="3" type="ORF">NCTC13489_01275</name>
</gene>
<dbReference type="KEGG" id="cant:NCTC13489_01275"/>
<dbReference type="AlphaFoldDB" id="A0A448NQU8"/>
<dbReference type="Proteomes" id="UP000270036">
    <property type="component" value="Chromosome"/>
</dbReference>